<organism evidence="2">
    <name type="scientific">marine sediment metagenome</name>
    <dbReference type="NCBI Taxonomy" id="412755"/>
    <lineage>
        <taxon>unclassified sequences</taxon>
        <taxon>metagenomes</taxon>
        <taxon>ecological metagenomes</taxon>
    </lineage>
</organism>
<dbReference type="SUPFAM" id="SSF53474">
    <property type="entry name" value="alpha/beta-Hydrolases"/>
    <property type="match status" value="1"/>
</dbReference>
<dbReference type="EMBL" id="BARS01048573">
    <property type="protein sequence ID" value="GAG37948.1"/>
    <property type="molecule type" value="Genomic_DNA"/>
</dbReference>
<sequence length="108" mass="12013">MTDEQFEDYRTKWDPSAHLPHAKMPMLWVTSVADPVFQIDIFAKSAQTAGGPSTLCMRPWMVHAHGNGWNDAVEISAFADSIVKDGPPLPKLERPEINPDTGLLHTKC</sequence>
<evidence type="ECO:0000256" key="1">
    <source>
        <dbReference type="SAM" id="MobiDB-lite"/>
    </source>
</evidence>
<dbReference type="InterPro" id="IPR029058">
    <property type="entry name" value="AB_hydrolase_fold"/>
</dbReference>
<proteinExistence type="predicted"/>
<dbReference type="Gene3D" id="3.40.50.1820">
    <property type="entry name" value="alpha/beta hydrolase"/>
    <property type="match status" value="1"/>
</dbReference>
<evidence type="ECO:0008006" key="3">
    <source>
        <dbReference type="Google" id="ProtNLM"/>
    </source>
</evidence>
<reference evidence="2" key="1">
    <citation type="journal article" date="2014" name="Front. Microbiol.">
        <title>High frequency of phylogenetically diverse reductive dehalogenase-homologous genes in deep subseafloor sedimentary metagenomes.</title>
        <authorList>
            <person name="Kawai M."/>
            <person name="Futagami T."/>
            <person name="Toyoda A."/>
            <person name="Takaki Y."/>
            <person name="Nishi S."/>
            <person name="Hori S."/>
            <person name="Arai W."/>
            <person name="Tsubouchi T."/>
            <person name="Morono Y."/>
            <person name="Uchiyama I."/>
            <person name="Ito T."/>
            <person name="Fujiyama A."/>
            <person name="Inagaki F."/>
            <person name="Takami H."/>
        </authorList>
    </citation>
    <scope>NUCLEOTIDE SEQUENCE</scope>
    <source>
        <strain evidence="2">Expedition CK06-06</strain>
    </source>
</reference>
<protein>
    <recommendedName>
        <fullName evidence="3">Peptidase S9 prolyl oligopeptidase catalytic domain-containing protein</fullName>
    </recommendedName>
</protein>
<feature type="region of interest" description="Disordered" evidence="1">
    <location>
        <begin position="89"/>
        <end position="108"/>
    </location>
</feature>
<feature type="non-terminal residue" evidence="2">
    <location>
        <position position="108"/>
    </location>
</feature>
<comment type="caution">
    <text evidence="2">The sequence shown here is derived from an EMBL/GenBank/DDBJ whole genome shotgun (WGS) entry which is preliminary data.</text>
</comment>
<accession>X0XMU0</accession>
<evidence type="ECO:0000313" key="2">
    <source>
        <dbReference type="EMBL" id="GAG37948.1"/>
    </source>
</evidence>
<name>X0XMU0_9ZZZZ</name>
<gene>
    <name evidence="2" type="ORF">S01H1_72776</name>
</gene>
<dbReference type="AlphaFoldDB" id="X0XMU0"/>